<evidence type="ECO:0000256" key="1">
    <source>
        <dbReference type="SAM" id="SignalP"/>
    </source>
</evidence>
<evidence type="ECO:0000259" key="2">
    <source>
        <dbReference type="Pfam" id="PF09098"/>
    </source>
</evidence>
<proteinExistence type="predicted"/>
<organism evidence="3">
    <name type="scientific">Desulfacinum infernum</name>
    <dbReference type="NCBI Taxonomy" id="35837"/>
    <lineage>
        <taxon>Bacteria</taxon>
        <taxon>Pseudomonadati</taxon>
        <taxon>Thermodesulfobacteriota</taxon>
        <taxon>Syntrophobacteria</taxon>
        <taxon>Syntrophobacterales</taxon>
        <taxon>Syntrophobacteraceae</taxon>
        <taxon>Desulfacinum</taxon>
    </lineage>
</organism>
<dbReference type="InterPro" id="IPR036909">
    <property type="entry name" value="Cyt_c-like_dom_sf"/>
</dbReference>
<dbReference type="AlphaFoldDB" id="A0A832EJ50"/>
<dbReference type="SUPFAM" id="SSF46626">
    <property type="entry name" value="Cytochrome c"/>
    <property type="match status" value="1"/>
</dbReference>
<gene>
    <name evidence="3" type="ORF">ENS06_07310</name>
</gene>
<dbReference type="Pfam" id="PF09098">
    <property type="entry name" value="Dehyd-heme_bind"/>
    <property type="match status" value="1"/>
</dbReference>
<dbReference type="InterPro" id="IPR015182">
    <property type="entry name" value="QH-AmDH_asu_heme-bd_dom"/>
</dbReference>
<dbReference type="GO" id="GO:0020037">
    <property type="term" value="F:heme binding"/>
    <property type="evidence" value="ECO:0007669"/>
    <property type="project" value="InterPro"/>
</dbReference>
<dbReference type="Gene3D" id="1.10.760.10">
    <property type="entry name" value="Cytochrome c-like domain"/>
    <property type="match status" value="1"/>
</dbReference>
<sequence>MIKTTLAVMGCAAVLGLALALAPAAAQGPPEGQSLVQNRCTVCHNLTRVRNHIGKNDRKAWNDYVSRMQKNGARVTDAEKQVIVDYLASLKSGKDL</sequence>
<accession>A0A832EJ50</accession>
<feature type="domain" description="Quinohemoprotein amine dehydrogenase alpha subunit haem binding" evidence="2">
    <location>
        <begin position="32"/>
        <end position="90"/>
    </location>
</feature>
<keyword evidence="1" id="KW-0732">Signal</keyword>
<feature type="chain" id="PRO_5033053859" description="Quinohemoprotein amine dehydrogenase alpha subunit haem binding domain-containing protein" evidence="1">
    <location>
        <begin position="27"/>
        <end position="96"/>
    </location>
</feature>
<name>A0A832EJ50_9BACT</name>
<comment type="caution">
    <text evidence="3">The sequence shown here is derived from an EMBL/GenBank/DDBJ whole genome shotgun (WGS) entry which is preliminary data.</text>
</comment>
<reference evidence="3" key="1">
    <citation type="journal article" date="2020" name="mSystems">
        <title>Genome- and Community-Level Interaction Insights into Carbon Utilization and Element Cycling Functions of Hydrothermarchaeota in Hydrothermal Sediment.</title>
        <authorList>
            <person name="Zhou Z."/>
            <person name="Liu Y."/>
            <person name="Xu W."/>
            <person name="Pan J."/>
            <person name="Luo Z.H."/>
            <person name="Li M."/>
        </authorList>
    </citation>
    <scope>NUCLEOTIDE SEQUENCE [LARGE SCALE GENOMIC DNA]</scope>
    <source>
        <strain evidence="3">SpSt-456</strain>
    </source>
</reference>
<feature type="signal peptide" evidence="1">
    <location>
        <begin position="1"/>
        <end position="26"/>
    </location>
</feature>
<dbReference type="EMBL" id="DSTK01000021">
    <property type="protein sequence ID" value="HFK97119.1"/>
    <property type="molecule type" value="Genomic_DNA"/>
</dbReference>
<evidence type="ECO:0000313" key="3">
    <source>
        <dbReference type="EMBL" id="HFK97119.1"/>
    </source>
</evidence>
<dbReference type="GO" id="GO:0009055">
    <property type="term" value="F:electron transfer activity"/>
    <property type="evidence" value="ECO:0007669"/>
    <property type="project" value="InterPro"/>
</dbReference>
<protein>
    <recommendedName>
        <fullName evidence="2">Quinohemoprotein amine dehydrogenase alpha subunit haem binding domain-containing protein</fullName>
    </recommendedName>
</protein>